<name>A0A834MB35_RHYFE</name>
<dbReference type="InterPro" id="IPR052763">
    <property type="entry name" value="DnaJ_C4"/>
</dbReference>
<dbReference type="SMART" id="SM00271">
    <property type="entry name" value="DnaJ"/>
    <property type="match status" value="1"/>
</dbReference>
<accession>A0A834MB35</accession>
<dbReference type="SUPFAM" id="SSF46565">
    <property type="entry name" value="Chaperone J-domain"/>
    <property type="match status" value="1"/>
</dbReference>
<reference evidence="3" key="1">
    <citation type="submission" date="2020-08" db="EMBL/GenBank/DDBJ databases">
        <title>Genome sequencing and assembly of the red palm weevil Rhynchophorus ferrugineus.</title>
        <authorList>
            <person name="Dias G.B."/>
            <person name="Bergman C.M."/>
            <person name="Manee M."/>
        </authorList>
    </citation>
    <scope>NUCLEOTIDE SEQUENCE</scope>
    <source>
        <strain evidence="3">AA-2017</strain>
        <tissue evidence="3">Whole larva</tissue>
    </source>
</reference>
<proteinExistence type="predicted"/>
<dbReference type="OrthoDB" id="445556at2759"/>
<dbReference type="Gene3D" id="1.10.287.110">
    <property type="entry name" value="DnaJ domain"/>
    <property type="match status" value="1"/>
</dbReference>
<dbReference type="InterPro" id="IPR036869">
    <property type="entry name" value="J_dom_sf"/>
</dbReference>
<sequence length="234" mass="27528">MNFYYSYVLRRSRGNIAKYLHSSGINYGNYYDILKLRRECTVKEIRESFIKLSKEHHPDINKSPEAHSEFLKIQEAYNVLSKPETRATYDFSLSNSASQNGPYHTVYSQRAYREATRQQSRNPWDDPFFYHNRDRTRDAEYEAKPYYGIKGIKKVSNGTVALLCIVAAIFSFCIQLMAVNYAQIKKKQQSDELGVILSEIRERANRNGNKVQVEILRRRFEEDERRKMGYTTSD</sequence>
<evidence type="ECO:0000313" key="3">
    <source>
        <dbReference type="EMBL" id="KAF7271334.1"/>
    </source>
</evidence>
<protein>
    <recommendedName>
        <fullName evidence="2">J domain-containing protein</fullName>
    </recommendedName>
</protein>
<gene>
    <name evidence="3" type="ORF">GWI33_015778</name>
</gene>
<comment type="caution">
    <text evidence="3">The sequence shown here is derived from an EMBL/GenBank/DDBJ whole genome shotgun (WGS) entry which is preliminary data.</text>
</comment>
<feature type="domain" description="J" evidence="2">
    <location>
        <begin position="29"/>
        <end position="93"/>
    </location>
</feature>
<dbReference type="CDD" id="cd06257">
    <property type="entry name" value="DnaJ"/>
    <property type="match status" value="1"/>
</dbReference>
<dbReference type="PANTHER" id="PTHR44825:SF1">
    <property type="entry name" value="DNAJ HOMOLOG SUBFAMILY C MEMBER 4"/>
    <property type="match status" value="1"/>
</dbReference>
<organism evidence="3 4">
    <name type="scientific">Rhynchophorus ferrugineus</name>
    <name type="common">Red palm weevil</name>
    <name type="synonym">Curculio ferrugineus</name>
    <dbReference type="NCBI Taxonomy" id="354439"/>
    <lineage>
        <taxon>Eukaryota</taxon>
        <taxon>Metazoa</taxon>
        <taxon>Ecdysozoa</taxon>
        <taxon>Arthropoda</taxon>
        <taxon>Hexapoda</taxon>
        <taxon>Insecta</taxon>
        <taxon>Pterygota</taxon>
        <taxon>Neoptera</taxon>
        <taxon>Endopterygota</taxon>
        <taxon>Coleoptera</taxon>
        <taxon>Polyphaga</taxon>
        <taxon>Cucujiformia</taxon>
        <taxon>Curculionidae</taxon>
        <taxon>Dryophthorinae</taxon>
        <taxon>Rhynchophorus</taxon>
    </lineage>
</organism>
<dbReference type="PANTHER" id="PTHR44825">
    <property type="match status" value="1"/>
</dbReference>
<dbReference type="Proteomes" id="UP000625711">
    <property type="component" value="Unassembled WGS sequence"/>
</dbReference>
<dbReference type="PRINTS" id="PR00625">
    <property type="entry name" value="JDOMAIN"/>
</dbReference>
<dbReference type="InterPro" id="IPR001623">
    <property type="entry name" value="DnaJ_domain"/>
</dbReference>
<evidence type="ECO:0000256" key="1">
    <source>
        <dbReference type="SAM" id="Phobius"/>
    </source>
</evidence>
<keyword evidence="1" id="KW-0812">Transmembrane</keyword>
<keyword evidence="4" id="KW-1185">Reference proteome</keyword>
<keyword evidence="1" id="KW-0472">Membrane</keyword>
<evidence type="ECO:0000313" key="4">
    <source>
        <dbReference type="Proteomes" id="UP000625711"/>
    </source>
</evidence>
<dbReference type="EMBL" id="JAACXV010013975">
    <property type="protein sequence ID" value="KAF7271334.1"/>
    <property type="molecule type" value="Genomic_DNA"/>
</dbReference>
<keyword evidence="1" id="KW-1133">Transmembrane helix</keyword>
<dbReference type="Pfam" id="PF00226">
    <property type="entry name" value="DnaJ"/>
    <property type="match status" value="1"/>
</dbReference>
<evidence type="ECO:0000259" key="2">
    <source>
        <dbReference type="PROSITE" id="PS50076"/>
    </source>
</evidence>
<feature type="transmembrane region" description="Helical" evidence="1">
    <location>
        <begin position="160"/>
        <end position="182"/>
    </location>
</feature>
<dbReference type="AlphaFoldDB" id="A0A834MB35"/>
<dbReference type="PROSITE" id="PS50076">
    <property type="entry name" value="DNAJ_2"/>
    <property type="match status" value="1"/>
</dbReference>